<reference evidence="6 7" key="1">
    <citation type="submission" date="2018-03" db="EMBL/GenBank/DDBJ databases">
        <title>Aerobic endospore-forming bacteria genome sequencing and assembly.</title>
        <authorList>
            <person name="Cavalcante D.A."/>
            <person name="Driks A."/>
            <person name="Putonti C."/>
            <person name="De-Souza M.T."/>
        </authorList>
    </citation>
    <scope>NUCLEOTIDE SEQUENCE [LARGE SCALE GENOMIC DNA]</scope>
    <source>
        <strain evidence="6 7">SDF0028</strain>
    </source>
</reference>
<dbReference type="Gene3D" id="2.60.40.740">
    <property type="match status" value="1"/>
</dbReference>
<dbReference type="InterPro" id="IPR041033">
    <property type="entry name" value="SpaA_PFL_dom_1"/>
</dbReference>
<feature type="signal peptide" evidence="4">
    <location>
        <begin position="1"/>
        <end position="31"/>
    </location>
</feature>
<accession>A0ABY3ANA2</accession>
<dbReference type="Gene3D" id="2.60.40.10">
    <property type="entry name" value="Immunoglobulins"/>
    <property type="match status" value="2"/>
</dbReference>
<keyword evidence="3" id="KW-0472">Membrane</keyword>
<dbReference type="RefSeq" id="WP_142545194.1">
    <property type="nucleotide sequence ID" value="NZ_SADY01000006.1"/>
</dbReference>
<dbReference type="Pfam" id="PF24547">
    <property type="entry name" value="DUF7601"/>
    <property type="match status" value="3"/>
</dbReference>
<dbReference type="InterPro" id="IPR013783">
    <property type="entry name" value="Ig-like_fold"/>
</dbReference>
<dbReference type="SMART" id="SM00634">
    <property type="entry name" value="BID_1"/>
    <property type="match status" value="1"/>
</dbReference>
<dbReference type="InterPro" id="IPR008969">
    <property type="entry name" value="CarboxyPept-like_regulatory"/>
</dbReference>
<protein>
    <submittedName>
        <fullName evidence="6">LPXTG cell wall anchor domain-containing protein</fullName>
    </submittedName>
</protein>
<feature type="region of interest" description="Disordered" evidence="2">
    <location>
        <begin position="1068"/>
        <end position="1093"/>
    </location>
</feature>
<dbReference type="SUPFAM" id="SSF49464">
    <property type="entry name" value="Carboxypeptidase regulatory domain-like"/>
    <property type="match status" value="2"/>
</dbReference>
<dbReference type="SUPFAM" id="SSF49373">
    <property type="entry name" value="Invasin/intimin cell-adhesion fragments"/>
    <property type="match status" value="1"/>
</dbReference>
<organism evidence="6 7">
    <name type="scientific">Paenibacillus popilliae</name>
    <name type="common">Bacillus popilliae</name>
    <dbReference type="NCBI Taxonomy" id="78057"/>
    <lineage>
        <taxon>Bacteria</taxon>
        <taxon>Bacillati</taxon>
        <taxon>Bacillota</taxon>
        <taxon>Bacilli</taxon>
        <taxon>Bacillales</taxon>
        <taxon>Paenibacillaceae</taxon>
        <taxon>Paenibacillus</taxon>
    </lineage>
</organism>
<feature type="transmembrane region" description="Helical" evidence="3">
    <location>
        <begin position="2087"/>
        <end position="2104"/>
    </location>
</feature>
<comment type="caution">
    <text evidence="6">The sequence shown here is derived from an EMBL/GenBank/DDBJ whole genome shotgun (WGS) entry which is preliminary data.</text>
</comment>
<feature type="domain" description="Big-1" evidence="5">
    <location>
        <begin position="1542"/>
        <end position="1640"/>
    </location>
</feature>
<dbReference type="SUPFAM" id="SSF49478">
    <property type="entry name" value="Cna protein B-type domain"/>
    <property type="match status" value="1"/>
</dbReference>
<dbReference type="Gene3D" id="2.60.40.1140">
    <property type="entry name" value="Collagen-binding surface protein Cna, B-type domain"/>
    <property type="match status" value="3"/>
</dbReference>
<keyword evidence="3" id="KW-0812">Transmembrane</keyword>
<dbReference type="InterPro" id="IPR055382">
    <property type="entry name" value="DUF7601"/>
</dbReference>
<comment type="similarity">
    <text evidence="1">Belongs to the intimin/invasin family.</text>
</comment>
<feature type="compositionally biased region" description="Low complexity" evidence="2">
    <location>
        <begin position="1949"/>
        <end position="2071"/>
    </location>
</feature>
<keyword evidence="7" id="KW-1185">Reference proteome</keyword>
<evidence type="ECO:0000256" key="2">
    <source>
        <dbReference type="SAM" id="MobiDB-lite"/>
    </source>
</evidence>
<dbReference type="Proteomes" id="UP000316208">
    <property type="component" value="Unassembled WGS sequence"/>
</dbReference>
<proteinExistence type="inferred from homology"/>
<evidence type="ECO:0000313" key="7">
    <source>
        <dbReference type="Proteomes" id="UP000316208"/>
    </source>
</evidence>
<evidence type="ECO:0000259" key="5">
    <source>
        <dbReference type="PROSITE" id="PS51127"/>
    </source>
</evidence>
<dbReference type="PROSITE" id="PS51127">
    <property type="entry name" value="BIG1"/>
    <property type="match status" value="1"/>
</dbReference>
<keyword evidence="4" id="KW-0732">Signal</keyword>
<feature type="region of interest" description="Disordered" evidence="2">
    <location>
        <begin position="1944"/>
        <end position="2080"/>
    </location>
</feature>
<evidence type="ECO:0000256" key="1">
    <source>
        <dbReference type="ARBA" id="ARBA00010116"/>
    </source>
</evidence>
<dbReference type="EMBL" id="SADY01000006">
    <property type="protein sequence ID" value="TQR43314.1"/>
    <property type="molecule type" value="Genomic_DNA"/>
</dbReference>
<feature type="compositionally biased region" description="Low complexity" evidence="2">
    <location>
        <begin position="1072"/>
        <end position="1084"/>
    </location>
</feature>
<gene>
    <name evidence="6" type="ORF">C7Y44_19270</name>
</gene>
<sequence length="2114" mass="226924">MKRKRSMSKTVLSFCLAVLLTLQTVTFPAAAYAESKPIVPETETLNRPSVSEAVYDTPVSAPVTMLAAVPSDKTAVLMGANSSFPLEVAQGNPLAVISPGETIQGRQPFTLKSEGLKVPVNGDDADPTNADHNLYIQKGDWIELKKADHFQEVVLPTATKQLMAQTDSGPKKLGTAYFTPSSIKILFDGDEGFFNGVGRAVTFGFETTANSDVTGINHGDTKPISIFGGAYQLKNPDVTPAYSITLTSPGMIKWDQYSYRGIQPAQFVEGAITWQSTVSAFDKFENTNKLSLDGKTFYTNPSSYNTNFGNVRGIYVPGSFKVNGIEATPIISGDGSLTYAFPVGTGVDPNVEYKTWIPKEGYYYEHKNPPGNLGRSYRDMNGIVQLKQSDDTVLVSAGQEISFAPDWIQAGASYDHASETITWKITVNQYNKKGLKDFTITNVLPSGLEFISATWQTWVDGVASAEAPISPDANSVYSFGNIDGKVELVIKSKVKSGSSFRIDPRANWNLDTPGGIQNNDVMTGLRPAAVTDEAIVSIGAHTFTKSGAVSMEDYNLGGITWTVNLTPQYALPNAVVYDVLVHGGDLNVLNKAVDATGEVSAETITKVKTNINDAQLWKQYDEGTLKSANGLSLKAIPLTVNGEVVADLIKVTGYTDQAASFSFRALETNPDFLFKQDINVGKAKWNRALLFDGEVVKSAQNTVNLHLRMLNKDMLFASKPLKVDGTPESVNPNTISSYIRNDSNEAWTISAYDRTTKTVTFRLGVNMPGYNTDEFTKAGGNRVISNIKLVDTLPEDWEFVPFAEGKDFELWKGYSDNGSGTEYGVKNDPKILIEPGTQAHVVSFSHSGNVGTFTFSKLESPYVILVKARPSNAALEKYLDEYTKNGTTKQVMYNKADLHMTWGGVEKVLTEQRKVIVPIQTLGKSVTKPVPGVLEWTVNYTPPFNMKQGVYLQDTLGAGMNLRYDENGKLVLTAPSMAVYPAKLTASGALEREGAALNLNDPNCEVQVEAAPGVGGTTVLIFKMIDPNKLYQFVYQTEVDPSKAKAGDKMGNEVKLVGDDKLKSVSAKSESTLDSSDVAGSSSSNALLPLKKVDPKGNPLKDVQFTLYKKEGGKQVAQGTTGSDGKLNLLFPDPGYYELKETYIDTNTWLPTTRIYQVYVGNTPGKPIWVDGIKVDTNNPLVVPTPVWETGDLKLDMQLEGKAADLAKDFSYTITFSNGKSYDYYDASGKKLGTVTSGGKITLKGGNVVTFKGIPDGITYSIIQDDYTSNGYTTNPANLTRTGSIVKNSTVEAHYINAKYLDGQLTVSQTVTGNGGEKNKLFAYTLKFDGSDPSKQYTYTYTKIDGTSETGTIESGGTFMLKHGENIVITGISKDTVYTVTEKDYTTDGYAVNFPEWKSTGTITDGEDAIASFVNTRMVYGGLLIGQTVAGNGGEKDKLFTYNVKFDGSDPSKQYTYTYTKIDGTSETGTIQSGGTISLKHGETAIFDASQILKGVTYTVTQTDYTSDGYTTDPKTFVYTGTIEEKKIAEARFVNTRYLSSTLTLTANPAIVPGDGKTPSEITATLIDYEGKPVADREIVFTLPDNTKVKATTNAEGKAVISYIPKQLTGTTPEVHTIGAKSTSTVDGIAIATPVTVTAMPAAITGVLRDNTTGKVIPNATVTVKNNDTNEEHTITTDENGVYFLPVPPGGSYTISYTQLIDINGNLTPVTFTQKAEINSGVTGGLPVPAEITAVGIVLLKQPDGKSSLLNSAFAGKMHIYLRDANGDYILDQNGSPKAFDLQSNGTFHVDGLSTRDYKMEVRYELEPGKELTLIRDKKLGVAKNGELNISQELVDPYGRITDAMTGAVIEGAEVTLYYADTPRNRANNIVPGTKVTLPVIPGFAPNDNASPSQNSDATGAYAYMVFPDTDYYLVVSKAGYETHKSETISVGSDIVRYDVQLTPISTDNGNNGSGNNNNGSGNSNNGSGNSNNGSGNSNNGSGNSNNGSGNSNNGSGNSNNGSGNSNNGSGNNNNGSGNNNNGSGNNNNGSGNNNNGSGNNNNGSGNNNNGSGNNNNGSGNSNNGSGNSNNELDDVPQTGDNSTSPIFYMALALMSLIVIGFCLPKRKKEKYIQ</sequence>
<dbReference type="Pfam" id="PF13620">
    <property type="entry name" value="CarboxypepD_reg"/>
    <property type="match status" value="1"/>
</dbReference>
<evidence type="ECO:0000256" key="3">
    <source>
        <dbReference type="SAM" id="Phobius"/>
    </source>
</evidence>
<keyword evidence="3" id="KW-1133">Transmembrane helix</keyword>
<feature type="chain" id="PRO_5046642681" evidence="4">
    <location>
        <begin position="32"/>
        <end position="2114"/>
    </location>
</feature>
<dbReference type="InterPro" id="IPR008964">
    <property type="entry name" value="Invasin/intimin_cell_adhesion"/>
</dbReference>
<evidence type="ECO:0000256" key="4">
    <source>
        <dbReference type="SAM" id="SignalP"/>
    </source>
</evidence>
<name>A0ABY3ANA2_PAEPP</name>
<dbReference type="Pfam" id="PF17802">
    <property type="entry name" value="SpaA"/>
    <property type="match status" value="1"/>
</dbReference>
<dbReference type="InterPro" id="IPR003344">
    <property type="entry name" value="Big_1_dom"/>
</dbReference>
<dbReference type="NCBIfam" id="TIGR01167">
    <property type="entry name" value="LPXTG_anchor"/>
    <property type="match status" value="1"/>
</dbReference>
<dbReference type="Gene3D" id="2.60.40.1120">
    <property type="entry name" value="Carboxypeptidase-like, regulatory domain"/>
    <property type="match status" value="2"/>
</dbReference>
<evidence type="ECO:0000313" key="6">
    <source>
        <dbReference type="EMBL" id="TQR43314.1"/>
    </source>
</evidence>